<evidence type="ECO:0000313" key="1">
    <source>
        <dbReference type="Proteomes" id="UP000887575"/>
    </source>
</evidence>
<dbReference type="Proteomes" id="UP000887575">
    <property type="component" value="Unassembled WGS sequence"/>
</dbReference>
<protein>
    <submittedName>
        <fullName evidence="2">Uncharacterized protein</fullName>
    </submittedName>
</protein>
<proteinExistence type="predicted"/>
<sequence>MGDEEEIIERLDEFLMQVRPLDELPHSFDDTLIDKLVENITPNDAIIKHTLSLVNEEVFAKNGAVTAKILIRLVDKFLTLRVVDFDARLLLRISTSLLRLPNHPSVWSDVLALLVNLIKRETEMGRIGELREDLKDIVKWILRRLPEESLSLFVRNRIEHLVFVLSQQFIDDFMNYITTLLSENLSPIIRESYHRILTHFLQIRPMNDAKFLEVFIDSVRLNVTMTEASIIFFNEVMKQLPLADVLPILLSSQWRLPCQRLNAIVLYMETINDLPNELLAALRVSPLLKLEHFVRVFRVHKNKKDMLSSLPEWISVVERIFSSPRPPIDLLPDLVHLFTAQFSCSIDEWMPILVLVLRNILNKTVVFVSLLSSYALSQLVDAKIPWEIIETKVRDGLMGNDWENRDSAVEIVMYSAKHDRQSPLCVHLDEIAEFVPKDGSPYVRASSLRCLDAHSHSLTRQLAHERLLNDSEPQPRLEAARVFRSIPVTSTDDWIFFIGNLTKLLGDADYEVRSEVVTVCDKWMKMGSDDEEMRKSMIDQLSQWTNDSEIGDHVKAVLSLPAETRKDPTMHLLIDMIQGLEMPDDDTIDCY</sequence>
<dbReference type="InterPro" id="IPR016024">
    <property type="entry name" value="ARM-type_fold"/>
</dbReference>
<accession>A0AAF3FJ29</accession>
<keyword evidence="1" id="KW-1185">Reference proteome</keyword>
<dbReference type="AlphaFoldDB" id="A0AAF3FJ29"/>
<organism evidence="1 2">
    <name type="scientific">Mesorhabditis belari</name>
    <dbReference type="NCBI Taxonomy" id="2138241"/>
    <lineage>
        <taxon>Eukaryota</taxon>
        <taxon>Metazoa</taxon>
        <taxon>Ecdysozoa</taxon>
        <taxon>Nematoda</taxon>
        <taxon>Chromadorea</taxon>
        <taxon>Rhabditida</taxon>
        <taxon>Rhabditina</taxon>
        <taxon>Rhabditomorpha</taxon>
        <taxon>Rhabditoidea</taxon>
        <taxon>Rhabditidae</taxon>
        <taxon>Mesorhabditinae</taxon>
        <taxon>Mesorhabditis</taxon>
    </lineage>
</organism>
<dbReference type="Gene3D" id="1.25.10.10">
    <property type="entry name" value="Leucine-rich Repeat Variant"/>
    <property type="match status" value="1"/>
</dbReference>
<dbReference type="SUPFAM" id="SSF48371">
    <property type="entry name" value="ARM repeat"/>
    <property type="match status" value="1"/>
</dbReference>
<evidence type="ECO:0000313" key="2">
    <source>
        <dbReference type="WBParaSite" id="MBELARI_LOCUS6104"/>
    </source>
</evidence>
<name>A0AAF3FJ29_9BILA</name>
<reference evidence="2" key="1">
    <citation type="submission" date="2024-02" db="UniProtKB">
        <authorList>
            <consortium name="WormBaseParasite"/>
        </authorList>
    </citation>
    <scope>IDENTIFICATION</scope>
</reference>
<dbReference type="InterPro" id="IPR011989">
    <property type="entry name" value="ARM-like"/>
</dbReference>
<dbReference type="WBParaSite" id="MBELARI_LOCUS6104">
    <property type="protein sequence ID" value="MBELARI_LOCUS6104"/>
    <property type="gene ID" value="MBELARI_LOCUS6104"/>
</dbReference>